<accession>A0A1E5LK64</accession>
<organism evidence="12 13">
    <name type="scientific">Bacillus solimangrovi</name>
    <dbReference type="NCBI Taxonomy" id="1305675"/>
    <lineage>
        <taxon>Bacteria</taxon>
        <taxon>Bacillati</taxon>
        <taxon>Bacillota</taxon>
        <taxon>Bacilli</taxon>
        <taxon>Bacillales</taxon>
        <taxon>Bacillaceae</taxon>
        <taxon>Bacillus</taxon>
    </lineage>
</organism>
<evidence type="ECO:0000313" key="12">
    <source>
        <dbReference type="EMBL" id="OEH94465.1"/>
    </source>
</evidence>
<dbReference type="UniPathway" id="UPA00999">
    <property type="reaction ID" value="UER00351"/>
</dbReference>
<dbReference type="EMBL" id="MJEH01000002">
    <property type="protein sequence ID" value="OEH94465.1"/>
    <property type="molecule type" value="Genomic_DNA"/>
</dbReference>
<dbReference type="Pfam" id="PF03744">
    <property type="entry name" value="BioW"/>
    <property type="match status" value="1"/>
</dbReference>
<dbReference type="InterPro" id="IPR005499">
    <property type="entry name" value="BioW"/>
</dbReference>
<evidence type="ECO:0000256" key="7">
    <source>
        <dbReference type="ARBA" id="ARBA00022756"/>
    </source>
</evidence>
<keyword evidence="9" id="KW-0460">Magnesium</keyword>
<name>A0A1E5LK64_9BACI</name>
<reference evidence="12 13" key="1">
    <citation type="submission" date="2016-08" db="EMBL/GenBank/DDBJ databases">
        <title>Genome of Bacillus solimangrovi GH2-4.</title>
        <authorList>
            <person name="Lim S."/>
            <person name="Kim B.-C."/>
        </authorList>
    </citation>
    <scope>NUCLEOTIDE SEQUENCE [LARGE SCALE GENOMIC DNA]</scope>
    <source>
        <strain evidence="12 13">GH2-4</strain>
    </source>
</reference>
<dbReference type="NCBIfam" id="NF002360">
    <property type="entry name" value="PRK01322.1"/>
    <property type="match status" value="1"/>
</dbReference>
<gene>
    <name evidence="12" type="ORF">BFG57_07985</name>
</gene>
<keyword evidence="13" id="KW-1185">Reference proteome</keyword>
<dbReference type="GO" id="GO:0005524">
    <property type="term" value="F:ATP binding"/>
    <property type="evidence" value="ECO:0007669"/>
    <property type="project" value="UniProtKB-KW"/>
</dbReference>
<evidence type="ECO:0000256" key="6">
    <source>
        <dbReference type="ARBA" id="ARBA00022741"/>
    </source>
</evidence>
<comment type="caution">
    <text evidence="12">The sequence shown here is derived from an EMBL/GenBank/DDBJ whole genome shotgun (WGS) entry which is preliminary data.</text>
</comment>
<keyword evidence="6" id="KW-0547">Nucleotide-binding</keyword>
<dbReference type="EC" id="6.2.1.14" evidence="4 11"/>
<dbReference type="GO" id="GO:0009102">
    <property type="term" value="P:biotin biosynthetic process"/>
    <property type="evidence" value="ECO:0007669"/>
    <property type="project" value="UniProtKB-UniRule"/>
</dbReference>
<keyword evidence="7" id="KW-0093">Biotin biosynthesis</keyword>
<dbReference type="Proteomes" id="UP000095209">
    <property type="component" value="Unassembled WGS sequence"/>
</dbReference>
<dbReference type="GO" id="GO:0042410">
    <property type="term" value="F:6-carboxyhexanoate-CoA ligase activity"/>
    <property type="evidence" value="ECO:0007669"/>
    <property type="project" value="UniProtKB-UniRule"/>
</dbReference>
<evidence type="ECO:0000256" key="5">
    <source>
        <dbReference type="ARBA" id="ARBA00022598"/>
    </source>
</evidence>
<evidence type="ECO:0000256" key="8">
    <source>
        <dbReference type="ARBA" id="ARBA00022840"/>
    </source>
</evidence>
<evidence type="ECO:0000256" key="9">
    <source>
        <dbReference type="ARBA" id="ARBA00022842"/>
    </source>
</evidence>
<sequence length="241" mass="26797">MRASEGEPHEKGGKHISGGELLATELEIQEYLNNLFNKAYTHSRGKPDFINLAIERVQQPITVLNPLPVTTLEVQSPIKGRELSYSLLQNCGVSKMAIHNAINTLDKNIHVSGALIVDYKTGERLDGKSEGVRVSRIGWDQESYKEWIKGTSYSINHPIKDALTLTTKVNAHPSTVAEICWSDDPEITVGYVANSQHGYQRISPMKDVGDSKGGRLFFVNLNSNDIDSYISYLQCEPVLIK</sequence>
<evidence type="ECO:0000256" key="10">
    <source>
        <dbReference type="ARBA" id="ARBA00049553"/>
    </source>
</evidence>
<dbReference type="STRING" id="1305675.BFG57_07985"/>
<comment type="pathway">
    <text evidence="2">Metabolic intermediate metabolism; pimeloyl-CoA biosynthesis; pimeloyl-CoA from pimelate: step 1/1.</text>
</comment>
<dbReference type="NCBIfam" id="TIGR01204">
    <property type="entry name" value="bioW"/>
    <property type="match status" value="1"/>
</dbReference>
<keyword evidence="8" id="KW-0067">ATP-binding</keyword>
<evidence type="ECO:0000256" key="3">
    <source>
        <dbReference type="ARBA" id="ARBA00011738"/>
    </source>
</evidence>
<keyword evidence="5 12" id="KW-0436">Ligase</keyword>
<comment type="cofactor">
    <cofactor evidence="1">
        <name>Mg(2+)</name>
        <dbReference type="ChEBI" id="CHEBI:18420"/>
    </cofactor>
</comment>
<comment type="subunit">
    <text evidence="3">Homodimer.</text>
</comment>
<evidence type="ECO:0000256" key="4">
    <source>
        <dbReference type="ARBA" id="ARBA00012984"/>
    </source>
</evidence>
<evidence type="ECO:0000256" key="11">
    <source>
        <dbReference type="NCBIfam" id="TIGR01204"/>
    </source>
</evidence>
<dbReference type="AlphaFoldDB" id="A0A1E5LK64"/>
<proteinExistence type="predicted"/>
<evidence type="ECO:0000256" key="2">
    <source>
        <dbReference type="ARBA" id="ARBA00005075"/>
    </source>
</evidence>
<evidence type="ECO:0000256" key="1">
    <source>
        <dbReference type="ARBA" id="ARBA00001946"/>
    </source>
</evidence>
<evidence type="ECO:0000313" key="13">
    <source>
        <dbReference type="Proteomes" id="UP000095209"/>
    </source>
</evidence>
<protein>
    <recommendedName>
        <fullName evidence="4 11">6-carboxyhexanoate--CoA ligase</fullName>
        <ecNumber evidence="4 11">6.2.1.14</ecNumber>
    </recommendedName>
</protein>
<comment type="catalytic activity">
    <reaction evidence="10">
        <text>heptanedioate + ATP + CoA = 6-carboxyhexanoyl-CoA + AMP + diphosphate</text>
        <dbReference type="Rhea" id="RHEA:14781"/>
        <dbReference type="ChEBI" id="CHEBI:30616"/>
        <dbReference type="ChEBI" id="CHEBI:33019"/>
        <dbReference type="ChEBI" id="CHEBI:36165"/>
        <dbReference type="ChEBI" id="CHEBI:57287"/>
        <dbReference type="ChEBI" id="CHEBI:57360"/>
        <dbReference type="ChEBI" id="CHEBI:456215"/>
        <dbReference type="EC" id="6.2.1.14"/>
    </reaction>
</comment>